<evidence type="ECO:0000259" key="13">
    <source>
        <dbReference type="Pfam" id="PF00593"/>
    </source>
</evidence>
<dbReference type="PANTHER" id="PTHR30069">
    <property type="entry name" value="TONB-DEPENDENT OUTER MEMBRANE RECEPTOR"/>
    <property type="match status" value="1"/>
</dbReference>
<sequence length="691" mass="77914">MDRHMTQFNRSLLTIAISSLFISTVQAATPTTGVAAEKTQDSAIETIEVTGRRNQPNTEVSLATEKLLAIAGIDNDPLNSVYSMPGVVYAGGDNGGEPAIRGSSPDDNGFYIDDLPVDYIFHLFGDSIFNENLVRDFSLHPAAFNSQFGNATGGIFDVQLRDPRNQDIQVIADASLLKTGVMVEGGVTENQAFYFSYRRSLMHLFLEEGEEDEGYTIFKAPVSDDYQGKYQWLIGDTHKLTFTIAGASDTGGLNISAASESGRADPDVIGDLKIDTSFDSQSLSWQYFGDSGKIMQVIAGHSSSEATESYGRGQFIKVEEDKYNLRAHYQVNWFDNHTLIVGADIEDATIDYSFDAIPYYCTDHQADCQSQKGDRIQDEDELSSLTTAIYLNDKWQFGENWLLELGLRAERNDYTEQSFVHQRIALNWYATKDLTLSLKQGSHSRFPDVETVLRKVGNPKLKQPKAQHYAISAAYQIDDIWHTSLDVYYKDLGDLPRALEENDINYDLHYSNDMSGTARGIEWVIERELADDWYGWASISWSKSDRTDEKINQTTDYYLDTPLLGNLVANYKYNEKWDFGIRLTVRSGQKYTPIVALRTNPDYPDNFLPVYGKLNSKTLPTYHRLDLQANYNTQYWGYDAQWSFAILNALNSDNYSGYYYAPDGTETIDNYKIEGEEGLGIFPSIGLKMTF</sequence>
<comment type="caution">
    <text evidence="14">The sequence shown here is derived from an EMBL/GenBank/DDBJ whole genome shotgun (WGS) entry which is preliminary data.</text>
</comment>
<keyword evidence="6 12" id="KW-0732">Signal</keyword>
<evidence type="ECO:0000256" key="7">
    <source>
        <dbReference type="ARBA" id="ARBA00023077"/>
    </source>
</evidence>
<keyword evidence="5 11" id="KW-0812">Transmembrane</keyword>
<feature type="chain" id="PRO_5037871015" evidence="12">
    <location>
        <begin position="28"/>
        <end position="691"/>
    </location>
</feature>
<reference evidence="14" key="2">
    <citation type="submission" date="2020-09" db="EMBL/GenBank/DDBJ databases">
        <authorList>
            <person name="Sun Q."/>
            <person name="Kim S."/>
        </authorList>
    </citation>
    <scope>NUCLEOTIDE SEQUENCE</scope>
    <source>
        <strain evidence="14">KCTC 42731</strain>
    </source>
</reference>
<keyword evidence="15" id="KW-1185">Reference proteome</keyword>
<evidence type="ECO:0000256" key="9">
    <source>
        <dbReference type="ARBA" id="ARBA00023170"/>
    </source>
</evidence>
<keyword evidence="3 11" id="KW-0813">Transport</keyword>
<feature type="signal peptide" evidence="12">
    <location>
        <begin position="1"/>
        <end position="27"/>
    </location>
</feature>
<keyword evidence="10 11" id="KW-0998">Cell outer membrane</keyword>
<feature type="domain" description="TonB-dependent receptor-like beta-barrel" evidence="13">
    <location>
        <begin position="239"/>
        <end position="648"/>
    </location>
</feature>
<evidence type="ECO:0000256" key="5">
    <source>
        <dbReference type="ARBA" id="ARBA00022692"/>
    </source>
</evidence>
<evidence type="ECO:0000256" key="8">
    <source>
        <dbReference type="ARBA" id="ARBA00023136"/>
    </source>
</evidence>
<dbReference type="PANTHER" id="PTHR30069:SF29">
    <property type="entry name" value="HEMOGLOBIN AND HEMOGLOBIN-HAPTOGLOBIN-BINDING PROTEIN 1-RELATED"/>
    <property type="match status" value="1"/>
</dbReference>
<accession>A0A919EH92</accession>
<dbReference type="GO" id="GO:0009279">
    <property type="term" value="C:cell outer membrane"/>
    <property type="evidence" value="ECO:0007669"/>
    <property type="project" value="UniProtKB-SubCell"/>
</dbReference>
<dbReference type="AlphaFoldDB" id="A0A919EH92"/>
<dbReference type="Proteomes" id="UP000623842">
    <property type="component" value="Unassembled WGS sequence"/>
</dbReference>
<evidence type="ECO:0000313" key="15">
    <source>
        <dbReference type="Proteomes" id="UP000623842"/>
    </source>
</evidence>
<dbReference type="EMBL" id="BNCK01000001">
    <property type="protein sequence ID" value="GHF79238.1"/>
    <property type="molecule type" value="Genomic_DNA"/>
</dbReference>
<name>A0A919EH92_9GAMM</name>
<evidence type="ECO:0000256" key="12">
    <source>
        <dbReference type="SAM" id="SignalP"/>
    </source>
</evidence>
<keyword evidence="7" id="KW-0798">TonB box</keyword>
<dbReference type="InterPro" id="IPR036942">
    <property type="entry name" value="Beta-barrel_TonB_sf"/>
</dbReference>
<dbReference type="Gene3D" id="2.40.170.20">
    <property type="entry name" value="TonB-dependent receptor, beta-barrel domain"/>
    <property type="match status" value="1"/>
</dbReference>
<dbReference type="GO" id="GO:0044718">
    <property type="term" value="P:siderophore transmembrane transport"/>
    <property type="evidence" value="ECO:0007669"/>
    <property type="project" value="TreeGrafter"/>
</dbReference>
<evidence type="ECO:0000256" key="11">
    <source>
        <dbReference type="PROSITE-ProRule" id="PRU01360"/>
    </source>
</evidence>
<keyword evidence="8 11" id="KW-0472">Membrane</keyword>
<gene>
    <name evidence="14" type="ORF">GCM10017161_03000</name>
</gene>
<evidence type="ECO:0000256" key="6">
    <source>
        <dbReference type="ARBA" id="ARBA00022729"/>
    </source>
</evidence>
<evidence type="ECO:0000256" key="4">
    <source>
        <dbReference type="ARBA" id="ARBA00022452"/>
    </source>
</evidence>
<dbReference type="PROSITE" id="PS52016">
    <property type="entry name" value="TONB_DEPENDENT_REC_3"/>
    <property type="match status" value="1"/>
</dbReference>
<organism evidence="14 15">
    <name type="scientific">Thalassotalea marina</name>
    <dbReference type="NCBI Taxonomy" id="1673741"/>
    <lineage>
        <taxon>Bacteria</taxon>
        <taxon>Pseudomonadati</taxon>
        <taxon>Pseudomonadota</taxon>
        <taxon>Gammaproteobacteria</taxon>
        <taxon>Alteromonadales</taxon>
        <taxon>Colwelliaceae</taxon>
        <taxon>Thalassotalea</taxon>
    </lineage>
</organism>
<proteinExistence type="inferred from homology"/>
<evidence type="ECO:0000313" key="14">
    <source>
        <dbReference type="EMBL" id="GHF79238.1"/>
    </source>
</evidence>
<comment type="subcellular location">
    <subcellularLocation>
        <location evidence="1 11">Cell outer membrane</location>
        <topology evidence="1 11">Multi-pass membrane protein</topology>
    </subcellularLocation>
</comment>
<dbReference type="InterPro" id="IPR000531">
    <property type="entry name" value="Beta-barrel_TonB"/>
</dbReference>
<reference evidence="14" key="1">
    <citation type="journal article" date="2014" name="Int. J. Syst. Evol. Microbiol.">
        <title>Complete genome sequence of Corynebacterium casei LMG S-19264T (=DSM 44701T), isolated from a smear-ripened cheese.</title>
        <authorList>
            <consortium name="US DOE Joint Genome Institute (JGI-PGF)"/>
            <person name="Walter F."/>
            <person name="Albersmeier A."/>
            <person name="Kalinowski J."/>
            <person name="Ruckert C."/>
        </authorList>
    </citation>
    <scope>NUCLEOTIDE SEQUENCE</scope>
    <source>
        <strain evidence="14">KCTC 42731</strain>
    </source>
</reference>
<keyword evidence="4 11" id="KW-1134">Transmembrane beta strand</keyword>
<evidence type="ECO:0000256" key="10">
    <source>
        <dbReference type="ARBA" id="ARBA00023237"/>
    </source>
</evidence>
<keyword evidence="9 14" id="KW-0675">Receptor</keyword>
<evidence type="ECO:0000256" key="3">
    <source>
        <dbReference type="ARBA" id="ARBA00022448"/>
    </source>
</evidence>
<evidence type="ECO:0000256" key="1">
    <source>
        <dbReference type="ARBA" id="ARBA00004571"/>
    </source>
</evidence>
<comment type="similarity">
    <text evidence="2">Belongs to the TonB-dependent receptor family. Hemoglobin/haptoglobin binding protein subfamily.</text>
</comment>
<protein>
    <submittedName>
        <fullName evidence="14">TonB-dependent receptor</fullName>
    </submittedName>
</protein>
<dbReference type="InterPro" id="IPR039426">
    <property type="entry name" value="TonB-dep_rcpt-like"/>
</dbReference>
<dbReference type="SUPFAM" id="SSF56935">
    <property type="entry name" value="Porins"/>
    <property type="match status" value="1"/>
</dbReference>
<dbReference type="GO" id="GO:0015344">
    <property type="term" value="F:siderophore uptake transmembrane transporter activity"/>
    <property type="evidence" value="ECO:0007669"/>
    <property type="project" value="TreeGrafter"/>
</dbReference>
<evidence type="ECO:0000256" key="2">
    <source>
        <dbReference type="ARBA" id="ARBA00008143"/>
    </source>
</evidence>
<dbReference type="Pfam" id="PF00593">
    <property type="entry name" value="TonB_dep_Rec_b-barrel"/>
    <property type="match status" value="1"/>
</dbReference>